<dbReference type="PANTHER" id="PTHR30371">
    <property type="entry name" value="SEC-INDEPENDENT PROTEIN TRANSLOCASE PROTEIN TATC"/>
    <property type="match status" value="1"/>
</dbReference>
<proteinExistence type="inferred from homology"/>
<keyword evidence="4 5" id="KW-0472">Membrane</keyword>
<feature type="transmembrane region" description="Helical" evidence="5">
    <location>
        <begin position="193"/>
        <end position="210"/>
    </location>
</feature>
<dbReference type="PRINTS" id="PR01840">
    <property type="entry name" value="TATCFAMILY"/>
</dbReference>
<evidence type="ECO:0000256" key="2">
    <source>
        <dbReference type="ARBA" id="ARBA00022692"/>
    </source>
</evidence>
<dbReference type="GO" id="GO:0065002">
    <property type="term" value="P:intracellular protein transmembrane transport"/>
    <property type="evidence" value="ECO:0007669"/>
    <property type="project" value="TreeGrafter"/>
</dbReference>
<feature type="transmembrane region" description="Helical" evidence="5">
    <location>
        <begin position="21"/>
        <end position="42"/>
    </location>
</feature>
<protein>
    <recommendedName>
        <fullName evidence="5">Sec-independent protein translocase protein TatC</fullName>
    </recommendedName>
</protein>
<sequence>MPEQHKEELEEMGFLDHLEELRSTLISCIIAWVGVSIVLWFFSGRALDFLLDGLPVESVYFNAPTEAFMIRLKLSFILGFLAAFPYILFKVWSFVSPGLFSREKHVVFPLVFSATALFYLGVVFAYWVLVPIVLEFLVKFGTEMLQPLLSIGKYFAFVARLCFAFGVVFQLPLVIIFLTSIGAISARALLRQWRWAILVIFIVAAVLTPPDPASQLLMALPLVLLFLVSVLLSIIIEKRRDSREARGDDG</sequence>
<dbReference type="NCBIfam" id="TIGR00945">
    <property type="entry name" value="tatC"/>
    <property type="match status" value="1"/>
</dbReference>
<comment type="similarity">
    <text evidence="5">Belongs to the TatC family.</text>
</comment>
<organism evidence="6">
    <name type="scientific">Eiseniibacteriota bacterium</name>
    <dbReference type="NCBI Taxonomy" id="2212470"/>
    <lineage>
        <taxon>Bacteria</taxon>
        <taxon>Candidatus Eiseniibacteriota</taxon>
    </lineage>
</organism>
<accession>A0A7V2AWA0</accession>
<keyword evidence="5" id="KW-0653">Protein transport</keyword>
<keyword evidence="3 5" id="KW-1133">Transmembrane helix</keyword>
<dbReference type="HAMAP" id="MF_00902">
    <property type="entry name" value="TatC"/>
    <property type="match status" value="1"/>
</dbReference>
<comment type="subunit">
    <text evidence="5">Forms a complex with TatA.</text>
</comment>
<comment type="caution">
    <text evidence="6">The sequence shown here is derived from an EMBL/GenBank/DDBJ whole genome shotgun (WGS) entry which is preliminary data.</text>
</comment>
<name>A0A7V2AWA0_UNCEI</name>
<dbReference type="InterPro" id="IPR002033">
    <property type="entry name" value="TatC"/>
</dbReference>
<evidence type="ECO:0000256" key="1">
    <source>
        <dbReference type="ARBA" id="ARBA00004141"/>
    </source>
</evidence>
<evidence type="ECO:0000256" key="3">
    <source>
        <dbReference type="ARBA" id="ARBA00022989"/>
    </source>
</evidence>
<dbReference type="Proteomes" id="UP000886069">
    <property type="component" value="Unassembled WGS sequence"/>
</dbReference>
<keyword evidence="5" id="KW-0813">Transport</keyword>
<dbReference type="InterPro" id="IPR019820">
    <property type="entry name" value="Sec-indep_translocase_CS"/>
</dbReference>
<dbReference type="GO" id="GO:0033281">
    <property type="term" value="C:TAT protein transport complex"/>
    <property type="evidence" value="ECO:0007669"/>
    <property type="project" value="UniProtKB-UniRule"/>
</dbReference>
<evidence type="ECO:0000256" key="4">
    <source>
        <dbReference type="ARBA" id="ARBA00023136"/>
    </source>
</evidence>
<dbReference type="GO" id="GO:0009977">
    <property type="term" value="F:proton motive force dependent protein transmembrane transporter activity"/>
    <property type="evidence" value="ECO:0007669"/>
    <property type="project" value="TreeGrafter"/>
</dbReference>
<keyword evidence="2 5" id="KW-0812">Transmembrane</keyword>
<evidence type="ECO:0000256" key="5">
    <source>
        <dbReference type="HAMAP-Rule" id="MF_00902"/>
    </source>
</evidence>
<feature type="transmembrane region" description="Helical" evidence="5">
    <location>
        <begin position="154"/>
        <end position="181"/>
    </location>
</feature>
<evidence type="ECO:0000313" key="6">
    <source>
        <dbReference type="EMBL" id="HER44384.1"/>
    </source>
</evidence>
<reference evidence="6" key="1">
    <citation type="journal article" date="2020" name="mSystems">
        <title>Genome- and Community-Level Interaction Insights into Carbon Utilization and Element Cycling Functions of Hydrothermarchaeota in Hydrothermal Sediment.</title>
        <authorList>
            <person name="Zhou Z."/>
            <person name="Liu Y."/>
            <person name="Xu W."/>
            <person name="Pan J."/>
            <person name="Luo Z.H."/>
            <person name="Li M."/>
        </authorList>
    </citation>
    <scope>NUCLEOTIDE SEQUENCE [LARGE SCALE GENOMIC DNA]</scope>
    <source>
        <strain evidence="6">SpSt-1233</strain>
    </source>
</reference>
<feature type="transmembrane region" description="Helical" evidence="5">
    <location>
        <begin position="107"/>
        <end position="134"/>
    </location>
</feature>
<dbReference type="EMBL" id="DSEC01000575">
    <property type="protein sequence ID" value="HER44384.1"/>
    <property type="molecule type" value="Genomic_DNA"/>
</dbReference>
<keyword evidence="5" id="KW-0811">Translocation</keyword>
<dbReference type="AlphaFoldDB" id="A0A7V2AWA0"/>
<gene>
    <name evidence="5 6" type="primary">tatC</name>
    <name evidence="6" type="ORF">ENO08_07990</name>
</gene>
<comment type="subcellular location">
    <subcellularLocation>
        <location evidence="5">Cell membrane</location>
        <topology evidence="5">Multi-pass membrane protein</topology>
    </subcellularLocation>
    <subcellularLocation>
        <location evidence="1">Membrane</location>
        <topology evidence="1">Multi-pass membrane protein</topology>
    </subcellularLocation>
</comment>
<dbReference type="PROSITE" id="PS01218">
    <property type="entry name" value="TATC"/>
    <property type="match status" value="1"/>
</dbReference>
<dbReference type="Pfam" id="PF00902">
    <property type="entry name" value="TatC"/>
    <property type="match status" value="1"/>
</dbReference>
<comment type="function">
    <text evidence="5">Part of the twin-arginine translocation (Tat) system that transports large folded proteins containing a characteristic twin-arginine motif in their signal peptide across membranes.</text>
</comment>
<dbReference type="PANTHER" id="PTHR30371:SF0">
    <property type="entry name" value="SEC-INDEPENDENT PROTEIN TRANSLOCASE PROTEIN TATC, CHLOROPLASTIC-RELATED"/>
    <property type="match status" value="1"/>
</dbReference>
<dbReference type="GO" id="GO:0043953">
    <property type="term" value="P:protein transport by the Tat complex"/>
    <property type="evidence" value="ECO:0007669"/>
    <property type="project" value="UniProtKB-UniRule"/>
</dbReference>
<feature type="transmembrane region" description="Helical" evidence="5">
    <location>
        <begin position="216"/>
        <end position="236"/>
    </location>
</feature>
<keyword evidence="5" id="KW-1003">Cell membrane</keyword>
<feature type="transmembrane region" description="Helical" evidence="5">
    <location>
        <begin position="74"/>
        <end position="95"/>
    </location>
</feature>